<dbReference type="GO" id="GO:0005829">
    <property type="term" value="C:cytosol"/>
    <property type="evidence" value="ECO:0007669"/>
    <property type="project" value="TreeGrafter"/>
</dbReference>
<evidence type="ECO:0000256" key="6">
    <source>
        <dbReference type="ARBA" id="ARBA00022723"/>
    </source>
</evidence>
<keyword evidence="6" id="KW-0479">Metal-binding</keyword>
<dbReference type="InterPro" id="IPR000489">
    <property type="entry name" value="Pterin-binding_dom"/>
</dbReference>
<dbReference type="GO" id="GO:0046656">
    <property type="term" value="P:folic acid biosynthetic process"/>
    <property type="evidence" value="ECO:0007669"/>
    <property type="project" value="UniProtKB-KW"/>
</dbReference>
<proteinExistence type="predicted"/>
<accession>A0A7J4XJM5</accession>
<dbReference type="CDD" id="cd00739">
    <property type="entry name" value="DHPS"/>
    <property type="match status" value="1"/>
</dbReference>
<evidence type="ECO:0000256" key="4">
    <source>
        <dbReference type="ARBA" id="ARBA00012458"/>
    </source>
</evidence>
<evidence type="ECO:0000256" key="3">
    <source>
        <dbReference type="ARBA" id="ARBA00004763"/>
    </source>
</evidence>
<dbReference type="NCBIfam" id="TIGR01496">
    <property type="entry name" value="DHPS"/>
    <property type="match status" value="1"/>
</dbReference>
<evidence type="ECO:0000313" key="11">
    <source>
        <dbReference type="Proteomes" id="UP000422221"/>
    </source>
</evidence>
<evidence type="ECO:0000259" key="9">
    <source>
        <dbReference type="PROSITE" id="PS50972"/>
    </source>
</evidence>
<evidence type="ECO:0000256" key="8">
    <source>
        <dbReference type="ARBA" id="ARBA00022909"/>
    </source>
</evidence>
<comment type="catalytic activity">
    <reaction evidence="1">
        <text>(7,8-dihydropterin-6-yl)methyl diphosphate + 4-aminobenzoate = 7,8-dihydropteroate + diphosphate</text>
        <dbReference type="Rhea" id="RHEA:19949"/>
        <dbReference type="ChEBI" id="CHEBI:17836"/>
        <dbReference type="ChEBI" id="CHEBI:17839"/>
        <dbReference type="ChEBI" id="CHEBI:33019"/>
        <dbReference type="ChEBI" id="CHEBI:72950"/>
        <dbReference type="EC" id="2.5.1.15"/>
    </reaction>
</comment>
<dbReference type="Pfam" id="PF00809">
    <property type="entry name" value="Pterin_bind"/>
    <property type="match status" value="1"/>
</dbReference>
<name>A0A7J4XJM5_9BACE</name>
<comment type="pathway">
    <text evidence="3">Cofactor biosynthesis; tetrahydrofolate biosynthesis; 7,8-dihydrofolate from 2-amino-4-hydroxy-6-hydroxymethyl-7,8-dihydropteridine diphosphate and 4-aminobenzoate: step 1/2.</text>
</comment>
<dbReference type="GO" id="GO:0004156">
    <property type="term" value="F:dihydropteroate synthase activity"/>
    <property type="evidence" value="ECO:0007669"/>
    <property type="project" value="UniProtKB-EC"/>
</dbReference>
<keyword evidence="8" id="KW-0289">Folate biosynthesis</keyword>
<reference evidence="10 11" key="1">
    <citation type="journal article" date="2019" name="Nat. Med.">
        <title>A library of human gut bacterial isolates paired with longitudinal multiomics data enables mechanistic microbiome research.</title>
        <authorList>
            <person name="Poyet M."/>
            <person name="Groussin M."/>
            <person name="Gibbons S.M."/>
            <person name="Avila-Pacheco J."/>
            <person name="Jiang X."/>
            <person name="Kearney S.M."/>
            <person name="Perrotta A.R."/>
            <person name="Berdy B."/>
            <person name="Zhao S."/>
            <person name="Lieberman T.D."/>
            <person name="Swanson P.K."/>
            <person name="Smith M."/>
            <person name="Roesemann S."/>
            <person name="Alexander J.E."/>
            <person name="Rich S.A."/>
            <person name="Livny J."/>
            <person name="Vlamakis H."/>
            <person name="Clish C."/>
            <person name="Bullock K."/>
            <person name="Deik A."/>
            <person name="Scott J."/>
            <person name="Pierce K.A."/>
            <person name="Xavier R.J."/>
            <person name="Alm E.J."/>
        </authorList>
    </citation>
    <scope>NUCLEOTIDE SEQUENCE [LARGE SCALE GENOMIC DNA]</scope>
    <source>
        <strain evidence="10 11">BIOML-A10</strain>
    </source>
</reference>
<feature type="domain" description="Pterin-binding" evidence="9">
    <location>
        <begin position="21"/>
        <end position="274"/>
    </location>
</feature>
<dbReference type="PROSITE" id="PS50972">
    <property type="entry name" value="PTERIN_BINDING"/>
    <property type="match status" value="1"/>
</dbReference>
<dbReference type="PROSITE" id="PS00793">
    <property type="entry name" value="DHPS_2"/>
    <property type="match status" value="1"/>
</dbReference>
<dbReference type="Gene3D" id="3.20.20.20">
    <property type="entry name" value="Dihydropteroate synthase-like"/>
    <property type="match status" value="1"/>
</dbReference>
<dbReference type="AlphaFoldDB" id="A0A7J4XJM5"/>
<keyword evidence="7" id="KW-0460">Magnesium</keyword>
<dbReference type="GO" id="GO:0046654">
    <property type="term" value="P:tetrahydrofolate biosynthetic process"/>
    <property type="evidence" value="ECO:0007669"/>
    <property type="project" value="TreeGrafter"/>
</dbReference>
<dbReference type="InterPro" id="IPR006390">
    <property type="entry name" value="DHP_synth_dom"/>
</dbReference>
<dbReference type="PANTHER" id="PTHR20941:SF1">
    <property type="entry name" value="FOLIC ACID SYNTHESIS PROTEIN FOL1"/>
    <property type="match status" value="1"/>
</dbReference>
<dbReference type="GO" id="GO:0046872">
    <property type="term" value="F:metal ion binding"/>
    <property type="evidence" value="ECO:0007669"/>
    <property type="project" value="UniProtKB-KW"/>
</dbReference>
<evidence type="ECO:0000256" key="7">
    <source>
        <dbReference type="ARBA" id="ARBA00022842"/>
    </source>
</evidence>
<evidence type="ECO:0000256" key="5">
    <source>
        <dbReference type="ARBA" id="ARBA00022679"/>
    </source>
</evidence>
<gene>
    <name evidence="10" type="primary">folP</name>
    <name evidence="10" type="ORF">F3F73_09975</name>
</gene>
<evidence type="ECO:0000256" key="1">
    <source>
        <dbReference type="ARBA" id="ARBA00000012"/>
    </source>
</evidence>
<keyword evidence="5 10" id="KW-0808">Transferase</keyword>
<comment type="cofactor">
    <cofactor evidence="2">
        <name>Mg(2+)</name>
        <dbReference type="ChEBI" id="CHEBI:18420"/>
    </cofactor>
</comment>
<evidence type="ECO:0000313" key="10">
    <source>
        <dbReference type="EMBL" id="KAA3765875.1"/>
    </source>
</evidence>
<evidence type="ECO:0000256" key="2">
    <source>
        <dbReference type="ARBA" id="ARBA00001946"/>
    </source>
</evidence>
<sequence>MNSLVHRYLNVNGQLLDLSVPQVMGILNVTPDSFYAGSRMQTEADIAQRAQQILSEGASIIDIGAYSSRPNAENISSKEEMHRLRMGLEILKRNHPDAIISVDTFRADVAEWCVKEYGVAIINDIAAGEMDSEMFETVARLGVPYIMMHMQGTPQSMQAEPHYDNLLKEIFMYFAKKIQQLRDLGVKDIVLDPGFGFGKTLEHNYELMAHLEEFKVFELPLLVGISRKSMIYRLFGSTPQEALNGTTVLDTIALMKGADIIRVHDVREAVEAVKMVEKIVGYKF</sequence>
<dbReference type="EMBL" id="VWMK01000008">
    <property type="protein sequence ID" value="KAA3765875.1"/>
    <property type="molecule type" value="Genomic_DNA"/>
</dbReference>
<comment type="caution">
    <text evidence="10">The sequence shown here is derived from an EMBL/GenBank/DDBJ whole genome shotgun (WGS) entry which is preliminary data.</text>
</comment>
<dbReference type="SUPFAM" id="SSF51717">
    <property type="entry name" value="Dihydropteroate synthetase-like"/>
    <property type="match status" value="1"/>
</dbReference>
<dbReference type="Proteomes" id="UP000422221">
    <property type="component" value="Unassembled WGS sequence"/>
</dbReference>
<dbReference type="PANTHER" id="PTHR20941">
    <property type="entry name" value="FOLATE SYNTHESIS PROTEINS"/>
    <property type="match status" value="1"/>
</dbReference>
<dbReference type="InterPro" id="IPR011005">
    <property type="entry name" value="Dihydropteroate_synth-like_sf"/>
</dbReference>
<protein>
    <recommendedName>
        <fullName evidence="4">dihydropteroate synthase</fullName>
        <ecNumber evidence="4">2.5.1.15</ecNumber>
    </recommendedName>
</protein>
<organism evidence="10 11">
    <name type="scientific">Bacteroides salyersiae</name>
    <dbReference type="NCBI Taxonomy" id="291644"/>
    <lineage>
        <taxon>Bacteria</taxon>
        <taxon>Pseudomonadati</taxon>
        <taxon>Bacteroidota</taxon>
        <taxon>Bacteroidia</taxon>
        <taxon>Bacteroidales</taxon>
        <taxon>Bacteroidaceae</taxon>
        <taxon>Bacteroides</taxon>
    </lineage>
</organism>
<dbReference type="InterPro" id="IPR045031">
    <property type="entry name" value="DHP_synth-like"/>
</dbReference>
<dbReference type="EC" id="2.5.1.15" evidence="4"/>
<dbReference type="RefSeq" id="WP_130058208.1">
    <property type="nucleotide sequence ID" value="NZ_CP072243.1"/>
</dbReference>